<dbReference type="OrthoDB" id="9801785at2"/>
<evidence type="ECO:0000313" key="5">
    <source>
        <dbReference type="Proteomes" id="UP000007058"/>
    </source>
</evidence>
<dbReference type="PANTHER" id="PTHR43000">
    <property type="entry name" value="DTDP-D-GLUCOSE 4,6-DEHYDRATASE-RELATED"/>
    <property type="match status" value="1"/>
</dbReference>
<evidence type="ECO:0000256" key="1">
    <source>
        <dbReference type="ARBA" id="ARBA00005125"/>
    </source>
</evidence>
<dbReference type="RefSeq" id="WP_011382555.1">
    <property type="nucleotide sequence ID" value="NC_007626.1"/>
</dbReference>
<reference evidence="4 5" key="1">
    <citation type="journal article" date="2005" name="DNA Res.">
        <title>Complete genome sequence of the facultative anaerobic magnetotactic bacterium Magnetospirillum sp. strain AMB-1.</title>
        <authorList>
            <person name="Matsunaga T."/>
            <person name="Okamura Y."/>
            <person name="Fukuda Y."/>
            <person name="Wahyudi A.T."/>
            <person name="Murase Y."/>
            <person name="Takeyama H."/>
        </authorList>
    </citation>
    <scope>NUCLEOTIDE SEQUENCE [LARGE SCALE GENOMIC DNA]</scope>
    <source>
        <strain evidence="5">ATCC 700264 / AMB-1</strain>
    </source>
</reference>
<evidence type="ECO:0000256" key="2">
    <source>
        <dbReference type="ARBA" id="ARBA00007637"/>
    </source>
</evidence>
<gene>
    <name evidence="4" type="ordered locus">amb0108</name>
</gene>
<name>Q2WB63_PARM1</name>
<dbReference type="Gene3D" id="3.40.50.720">
    <property type="entry name" value="NAD(P)-binding Rossmann-like Domain"/>
    <property type="match status" value="1"/>
</dbReference>
<protein>
    <submittedName>
        <fullName evidence="4">Nucleoside-diphosphate-sugar epimerase</fullName>
    </submittedName>
</protein>
<proteinExistence type="inferred from homology"/>
<dbReference type="Proteomes" id="UP000007058">
    <property type="component" value="Chromosome"/>
</dbReference>
<dbReference type="SUPFAM" id="SSF51735">
    <property type="entry name" value="NAD(P)-binding Rossmann-fold domains"/>
    <property type="match status" value="1"/>
</dbReference>
<dbReference type="Gene3D" id="3.90.25.10">
    <property type="entry name" value="UDP-galactose 4-epimerase, domain 1"/>
    <property type="match status" value="1"/>
</dbReference>
<dbReference type="InterPro" id="IPR001509">
    <property type="entry name" value="Epimerase_deHydtase"/>
</dbReference>
<dbReference type="KEGG" id="mag:amb0108"/>
<comment type="pathway">
    <text evidence="1">Bacterial outer membrane biogenesis; LPS O-antigen biosynthesis.</text>
</comment>
<evidence type="ECO:0000313" key="4">
    <source>
        <dbReference type="EMBL" id="BAE48912.1"/>
    </source>
</evidence>
<dbReference type="Pfam" id="PF01370">
    <property type="entry name" value="Epimerase"/>
    <property type="match status" value="1"/>
</dbReference>
<dbReference type="STRING" id="342108.amb0108"/>
<feature type="domain" description="NAD-dependent epimerase/dehydratase" evidence="3">
    <location>
        <begin position="5"/>
        <end position="243"/>
    </location>
</feature>
<accession>Q2WB63</accession>
<dbReference type="AlphaFoldDB" id="Q2WB63"/>
<sequence length="333" mass="36131">MSGRILVTGGAGFIGSHLVDLLVSQGQAVTVLDDFSTGEAANLAEAGGAGDVRVLTGTILDRDAVAAAMEGCDRVFHLAVQCVRKSLGQPIENHDVNATGTLYLLEEARKRQVSRFVYCSSSEVYGNGRDSLLNEDRTVCEPVTVYGAAKLAGELYAKAYHRTYGLPTVVVRPFNSYGPREHYKGQRAEVIPRFLIRVLNGLPPTIFGDGSAGRDFTYVTETARGLAMAAQCDALVGREINIAYGRMVTVKEVAESITRLCQRPDIAPSYGPGRPGDVKALHADTALARSLLGFKAEIGFEQGLETYIDWFTRHHPDPASLLEDKVENWELPK</sequence>
<organism evidence="4 5">
    <name type="scientific">Paramagnetospirillum magneticum (strain ATCC 700264 / AMB-1)</name>
    <name type="common">Magnetospirillum magneticum</name>
    <dbReference type="NCBI Taxonomy" id="342108"/>
    <lineage>
        <taxon>Bacteria</taxon>
        <taxon>Pseudomonadati</taxon>
        <taxon>Pseudomonadota</taxon>
        <taxon>Alphaproteobacteria</taxon>
        <taxon>Rhodospirillales</taxon>
        <taxon>Magnetospirillaceae</taxon>
        <taxon>Paramagnetospirillum</taxon>
    </lineage>
</organism>
<dbReference type="HOGENOM" id="CLU_007383_1_7_5"/>
<dbReference type="EMBL" id="AP007255">
    <property type="protein sequence ID" value="BAE48912.1"/>
    <property type="molecule type" value="Genomic_DNA"/>
</dbReference>
<keyword evidence="5" id="KW-1185">Reference proteome</keyword>
<evidence type="ECO:0000259" key="3">
    <source>
        <dbReference type="Pfam" id="PF01370"/>
    </source>
</evidence>
<comment type="similarity">
    <text evidence="2">Belongs to the NAD(P)-dependent epimerase/dehydratase family.</text>
</comment>
<dbReference type="InterPro" id="IPR036291">
    <property type="entry name" value="NAD(P)-bd_dom_sf"/>
</dbReference>